<dbReference type="GO" id="GO:0016757">
    <property type="term" value="F:glycosyltransferase activity"/>
    <property type="evidence" value="ECO:0007669"/>
    <property type="project" value="UniProtKB-KW"/>
</dbReference>
<dbReference type="SUPFAM" id="SSF53448">
    <property type="entry name" value="Nucleotide-diphospho-sugar transferases"/>
    <property type="match status" value="1"/>
</dbReference>
<evidence type="ECO:0000313" key="4">
    <source>
        <dbReference type="Proteomes" id="UP001596200"/>
    </source>
</evidence>
<dbReference type="EC" id="2.4.-.-" evidence="3"/>
<sequence length="162" mass="16794">MPRFSVVVPVRRARGQLRECLESVLGQSFTGIEVIGSDDGAPDGSGPLFDEFAARDCRVQAIHLPPGAGADGRRDAGTERALGGTASSSWRAAPSSCRTPWRPSPTGSPRSAGASASGPDSAPSCTRAAFRARFCPYGDGRAAERVVRQVLLGEADPVAGRA</sequence>
<dbReference type="CDD" id="cd00761">
    <property type="entry name" value="Glyco_tranf_GTA_type"/>
    <property type="match status" value="1"/>
</dbReference>
<dbReference type="InterPro" id="IPR029044">
    <property type="entry name" value="Nucleotide-diphossugar_trans"/>
</dbReference>
<protein>
    <submittedName>
        <fullName evidence="3">Glycosyltransferase</fullName>
        <ecNumber evidence="3">2.4.-.-</ecNumber>
    </submittedName>
</protein>
<evidence type="ECO:0000256" key="1">
    <source>
        <dbReference type="SAM" id="MobiDB-lite"/>
    </source>
</evidence>
<dbReference type="Proteomes" id="UP001596200">
    <property type="component" value="Unassembled WGS sequence"/>
</dbReference>
<keyword evidence="4" id="KW-1185">Reference proteome</keyword>
<feature type="region of interest" description="Disordered" evidence="1">
    <location>
        <begin position="64"/>
        <end position="124"/>
    </location>
</feature>
<name>A0ABW1GME3_9ACTN</name>
<dbReference type="InterPro" id="IPR001173">
    <property type="entry name" value="Glyco_trans_2-like"/>
</dbReference>
<dbReference type="Gene3D" id="3.90.550.10">
    <property type="entry name" value="Spore Coat Polysaccharide Biosynthesis Protein SpsA, Chain A"/>
    <property type="match status" value="1"/>
</dbReference>
<dbReference type="EMBL" id="JBHSPU010000015">
    <property type="protein sequence ID" value="MFC5915027.1"/>
    <property type="molecule type" value="Genomic_DNA"/>
</dbReference>
<evidence type="ECO:0000313" key="3">
    <source>
        <dbReference type="EMBL" id="MFC5915027.1"/>
    </source>
</evidence>
<comment type="caution">
    <text evidence="3">The sequence shown here is derived from an EMBL/GenBank/DDBJ whole genome shotgun (WGS) entry which is preliminary data.</text>
</comment>
<feature type="compositionally biased region" description="Low complexity" evidence="1">
    <location>
        <begin position="104"/>
        <end position="124"/>
    </location>
</feature>
<reference evidence="4" key="1">
    <citation type="journal article" date="2019" name="Int. J. Syst. Evol. Microbiol.">
        <title>The Global Catalogue of Microorganisms (GCM) 10K type strain sequencing project: providing services to taxonomists for standard genome sequencing and annotation.</title>
        <authorList>
            <consortium name="The Broad Institute Genomics Platform"/>
            <consortium name="The Broad Institute Genome Sequencing Center for Infectious Disease"/>
            <person name="Wu L."/>
            <person name="Ma J."/>
        </authorList>
    </citation>
    <scope>NUCLEOTIDE SEQUENCE [LARGE SCALE GENOMIC DNA]</scope>
    <source>
        <strain evidence="4">JCM 4147</strain>
    </source>
</reference>
<dbReference type="Pfam" id="PF00535">
    <property type="entry name" value="Glycos_transf_2"/>
    <property type="match status" value="1"/>
</dbReference>
<dbReference type="RefSeq" id="WP_344514609.1">
    <property type="nucleotide sequence ID" value="NZ_BAAATU010000030.1"/>
</dbReference>
<accession>A0ABW1GME3</accession>
<keyword evidence="3" id="KW-0808">Transferase</keyword>
<gene>
    <name evidence="3" type="ORF">ACFP1B_16610</name>
</gene>
<evidence type="ECO:0000259" key="2">
    <source>
        <dbReference type="Pfam" id="PF00535"/>
    </source>
</evidence>
<keyword evidence="3" id="KW-0328">Glycosyltransferase</keyword>
<organism evidence="3 4">
    <name type="scientific">Streptomyces pulveraceus</name>
    <dbReference type="NCBI Taxonomy" id="68258"/>
    <lineage>
        <taxon>Bacteria</taxon>
        <taxon>Bacillati</taxon>
        <taxon>Actinomycetota</taxon>
        <taxon>Actinomycetes</taxon>
        <taxon>Kitasatosporales</taxon>
        <taxon>Streptomycetaceae</taxon>
        <taxon>Streptomyces</taxon>
    </lineage>
</organism>
<proteinExistence type="predicted"/>
<feature type="domain" description="Glycosyltransferase 2-like" evidence="2">
    <location>
        <begin position="5"/>
        <end position="83"/>
    </location>
</feature>